<gene>
    <name evidence="2" type="ORF">VZT92_022885</name>
</gene>
<accession>A0AAW1E4H7</accession>
<evidence type="ECO:0000313" key="2">
    <source>
        <dbReference type="EMBL" id="KAK9517519.1"/>
    </source>
</evidence>
<name>A0AAW1E4H7_ZOAVI</name>
<dbReference type="Pfam" id="PF03184">
    <property type="entry name" value="DDE_1"/>
    <property type="match status" value="1"/>
</dbReference>
<dbReference type="InterPro" id="IPR004875">
    <property type="entry name" value="DDE_SF_endonuclease_dom"/>
</dbReference>
<dbReference type="Proteomes" id="UP001488805">
    <property type="component" value="Unassembled WGS sequence"/>
</dbReference>
<evidence type="ECO:0000313" key="3">
    <source>
        <dbReference type="Proteomes" id="UP001488805"/>
    </source>
</evidence>
<proteinExistence type="predicted"/>
<feature type="domain" description="DDE-1" evidence="1">
    <location>
        <begin position="18"/>
        <end position="79"/>
    </location>
</feature>
<comment type="caution">
    <text evidence="2">The sequence shown here is derived from an EMBL/GenBank/DDBJ whole genome shotgun (WGS) entry which is preliminary data.</text>
</comment>
<sequence length="101" mass="11185">MLRGRPKEPVVDFLKFAAQERPLLLIMDAHQSHLDPELVRAAQREGVILLCLPPHTSHILQPLDMSFFGPLKADFSGVTERDLSAASHSFLVSKKSSIGPE</sequence>
<organism evidence="2 3">
    <name type="scientific">Zoarces viviparus</name>
    <name type="common">Viviparous eelpout</name>
    <name type="synonym">Blennius viviparus</name>
    <dbReference type="NCBI Taxonomy" id="48416"/>
    <lineage>
        <taxon>Eukaryota</taxon>
        <taxon>Metazoa</taxon>
        <taxon>Chordata</taxon>
        <taxon>Craniata</taxon>
        <taxon>Vertebrata</taxon>
        <taxon>Euteleostomi</taxon>
        <taxon>Actinopterygii</taxon>
        <taxon>Neopterygii</taxon>
        <taxon>Teleostei</taxon>
        <taxon>Neoteleostei</taxon>
        <taxon>Acanthomorphata</taxon>
        <taxon>Eupercaria</taxon>
        <taxon>Perciformes</taxon>
        <taxon>Cottioidei</taxon>
        <taxon>Zoarcales</taxon>
        <taxon>Zoarcidae</taxon>
        <taxon>Zoarcinae</taxon>
        <taxon>Zoarces</taxon>
    </lineage>
</organism>
<dbReference type="AlphaFoldDB" id="A0AAW1E4H7"/>
<dbReference type="EMBL" id="JBCEZU010000538">
    <property type="protein sequence ID" value="KAK9517519.1"/>
    <property type="molecule type" value="Genomic_DNA"/>
</dbReference>
<reference evidence="2 3" key="1">
    <citation type="journal article" date="2024" name="Genome Biol. Evol.">
        <title>Chromosome-level genome assembly of the viviparous eelpout Zoarces viviparus.</title>
        <authorList>
            <person name="Fuhrmann N."/>
            <person name="Brasseur M.V."/>
            <person name="Bakowski C.E."/>
            <person name="Podsiadlowski L."/>
            <person name="Prost S."/>
            <person name="Krehenwinkel H."/>
            <person name="Mayer C."/>
        </authorList>
    </citation>
    <scope>NUCLEOTIDE SEQUENCE [LARGE SCALE GENOMIC DNA]</scope>
    <source>
        <strain evidence="2">NO-MEL_2022_Ind0_liver</strain>
    </source>
</reference>
<protein>
    <recommendedName>
        <fullName evidence="1">DDE-1 domain-containing protein</fullName>
    </recommendedName>
</protein>
<dbReference type="GO" id="GO:0003676">
    <property type="term" value="F:nucleic acid binding"/>
    <property type="evidence" value="ECO:0007669"/>
    <property type="project" value="InterPro"/>
</dbReference>
<keyword evidence="3" id="KW-1185">Reference proteome</keyword>
<evidence type="ECO:0000259" key="1">
    <source>
        <dbReference type="Pfam" id="PF03184"/>
    </source>
</evidence>